<dbReference type="OrthoDB" id="3540961at2"/>
<gene>
    <name evidence="1" type="ORF">DZF91_12530</name>
</gene>
<comment type="caution">
    <text evidence="1">The sequence shown here is derived from an EMBL/GenBank/DDBJ whole genome shotgun (WGS) entry which is preliminary data.</text>
</comment>
<accession>A0A372JNC1</accession>
<name>A0A372JNC1_9ACTN</name>
<protein>
    <submittedName>
        <fullName evidence="1">Uncharacterized protein</fullName>
    </submittedName>
</protein>
<dbReference type="Proteomes" id="UP000261811">
    <property type="component" value="Unassembled WGS sequence"/>
</dbReference>
<organism evidence="1 2">
    <name type="scientific">Actinomadura logoneensis</name>
    <dbReference type="NCBI Taxonomy" id="2293572"/>
    <lineage>
        <taxon>Bacteria</taxon>
        <taxon>Bacillati</taxon>
        <taxon>Actinomycetota</taxon>
        <taxon>Actinomycetes</taxon>
        <taxon>Streptosporangiales</taxon>
        <taxon>Thermomonosporaceae</taxon>
        <taxon>Actinomadura</taxon>
    </lineage>
</organism>
<dbReference type="RefSeq" id="WP_117357648.1">
    <property type="nucleotide sequence ID" value="NZ_QURH01000221.1"/>
</dbReference>
<sequence>MTFFRWHGEHVPLCFCADHAWSGLWGSAWTEDGSRTRCPGCDGTGEGWRDCPRCHGDDPDDCERCGGDGGLPECEVCEGEGWQDCEPGDDWGQVIEFDGEVTGTGFDDEPTVVPTSVVRTMTWREFKRSANT</sequence>
<proteinExistence type="predicted"/>
<keyword evidence="2" id="KW-1185">Reference proteome</keyword>
<dbReference type="AlphaFoldDB" id="A0A372JNC1"/>
<evidence type="ECO:0000313" key="2">
    <source>
        <dbReference type="Proteomes" id="UP000261811"/>
    </source>
</evidence>
<evidence type="ECO:0000313" key="1">
    <source>
        <dbReference type="EMBL" id="RFU41306.1"/>
    </source>
</evidence>
<reference evidence="1 2" key="1">
    <citation type="submission" date="2018-08" db="EMBL/GenBank/DDBJ databases">
        <title>Actinomadura jelena sp. nov., a novel Actinomycete isolated from soil in Chad.</title>
        <authorList>
            <person name="Shi L."/>
        </authorList>
    </citation>
    <scope>NUCLEOTIDE SEQUENCE [LARGE SCALE GENOMIC DNA]</scope>
    <source>
        <strain evidence="1 2">NEAU-G17</strain>
    </source>
</reference>
<dbReference type="EMBL" id="QURH01000221">
    <property type="protein sequence ID" value="RFU41306.1"/>
    <property type="molecule type" value="Genomic_DNA"/>
</dbReference>